<comment type="caution">
    <text evidence="2">The sequence shown here is derived from an EMBL/GenBank/DDBJ whole genome shotgun (WGS) entry which is preliminary data.</text>
</comment>
<evidence type="ECO:0000313" key="2">
    <source>
        <dbReference type="EMBL" id="PRQ21780.1"/>
    </source>
</evidence>
<dbReference type="AlphaFoldDB" id="A0A2P6PIN9"/>
<proteinExistence type="predicted"/>
<evidence type="ECO:0000256" key="1">
    <source>
        <dbReference type="SAM" id="MobiDB-lite"/>
    </source>
</evidence>
<evidence type="ECO:0000313" key="3">
    <source>
        <dbReference type="Proteomes" id="UP000238479"/>
    </source>
</evidence>
<sequence length="80" mass="8674">MEWAGSGWAGRLPPLEETHTDSTHRNPTSSTYLRRLALGPSLAPTPAPRPGGDEVPFPVEEEKKAIPVVKAAAKPRRGMF</sequence>
<keyword evidence="3" id="KW-1185">Reference proteome</keyword>
<accession>A0A2P6PIN9</accession>
<gene>
    <name evidence="2" type="ORF">RchiOBHm_Chr7g0243031</name>
</gene>
<feature type="region of interest" description="Disordered" evidence="1">
    <location>
        <begin position="1"/>
        <end position="59"/>
    </location>
</feature>
<dbReference type="EMBL" id="PDCK01000045">
    <property type="protein sequence ID" value="PRQ21780.1"/>
    <property type="molecule type" value="Genomic_DNA"/>
</dbReference>
<protein>
    <submittedName>
        <fullName evidence="2">Uncharacterized protein</fullName>
    </submittedName>
</protein>
<name>A0A2P6PIN9_ROSCH</name>
<organism evidence="2 3">
    <name type="scientific">Rosa chinensis</name>
    <name type="common">China rose</name>
    <dbReference type="NCBI Taxonomy" id="74649"/>
    <lineage>
        <taxon>Eukaryota</taxon>
        <taxon>Viridiplantae</taxon>
        <taxon>Streptophyta</taxon>
        <taxon>Embryophyta</taxon>
        <taxon>Tracheophyta</taxon>
        <taxon>Spermatophyta</taxon>
        <taxon>Magnoliopsida</taxon>
        <taxon>eudicotyledons</taxon>
        <taxon>Gunneridae</taxon>
        <taxon>Pentapetalae</taxon>
        <taxon>rosids</taxon>
        <taxon>fabids</taxon>
        <taxon>Rosales</taxon>
        <taxon>Rosaceae</taxon>
        <taxon>Rosoideae</taxon>
        <taxon>Rosoideae incertae sedis</taxon>
        <taxon>Rosa</taxon>
    </lineage>
</organism>
<reference evidence="2 3" key="1">
    <citation type="journal article" date="2018" name="Nat. Genet.">
        <title>The Rosa genome provides new insights in the design of modern roses.</title>
        <authorList>
            <person name="Bendahmane M."/>
        </authorList>
    </citation>
    <scope>NUCLEOTIDE SEQUENCE [LARGE SCALE GENOMIC DNA]</scope>
    <source>
        <strain evidence="3">cv. Old Blush</strain>
    </source>
</reference>
<feature type="compositionally biased region" description="Basic and acidic residues" evidence="1">
    <location>
        <begin position="14"/>
        <end position="24"/>
    </location>
</feature>
<dbReference type="Gramene" id="PRQ21780">
    <property type="protein sequence ID" value="PRQ21780"/>
    <property type="gene ID" value="RchiOBHm_Chr7g0243031"/>
</dbReference>
<dbReference type="Proteomes" id="UP000238479">
    <property type="component" value="Chromosome 7"/>
</dbReference>